<dbReference type="Proteomes" id="UP000276128">
    <property type="component" value="Unassembled WGS sequence"/>
</dbReference>
<dbReference type="Pfam" id="PF13629">
    <property type="entry name" value="T2SS-T3SS_pil_N"/>
    <property type="match status" value="1"/>
</dbReference>
<dbReference type="OrthoDB" id="1706086at2"/>
<dbReference type="InterPro" id="IPR032789">
    <property type="entry name" value="T2SS-T3SS_pil_N"/>
</dbReference>
<keyword evidence="5" id="KW-1185">Reference proteome</keyword>
<dbReference type="AlphaFoldDB" id="A0A3S0C8P3"/>
<evidence type="ECO:0000313" key="4">
    <source>
        <dbReference type="EMBL" id="RTE08444.1"/>
    </source>
</evidence>
<evidence type="ECO:0000313" key="5">
    <source>
        <dbReference type="Proteomes" id="UP000276128"/>
    </source>
</evidence>
<dbReference type="EMBL" id="RXHU01000050">
    <property type="protein sequence ID" value="RTE08444.1"/>
    <property type="molecule type" value="Genomic_DNA"/>
</dbReference>
<organism evidence="4 5">
    <name type="scientific">Paenibacillus whitsoniae</name>
    <dbReference type="NCBI Taxonomy" id="2496558"/>
    <lineage>
        <taxon>Bacteria</taxon>
        <taxon>Bacillati</taxon>
        <taxon>Bacillota</taxon>
        <taxon>Bacilli</taxon>
        <taxon>Bacillales</taxon>
        <taxon>Paenibacillaceae</taxon>
        <taxon>Paenibacillus</taxon>
    </lineage>
</organism>
<keyword evidence="2" id="KW-0732">Signal</keyword>
<reference evidence="4 5" key="1">
    <citation type="submission" date="2018-12" db="EMBL/GenBank/DDBJ databases">
        <title>Bacillus ochoae sp. nov., Paenibacillus whitsoniae sp. nov., Paenibacillus spiritus sp. nov. Isolated from the Mars Exploration Rover during spacecraft assembly.</title>
        <authorList>
            <person name="Seuylemezian A."/>
            <person name="Vaishampayan P."/>
        </authorList>
    </citation>
    <scope>NUCLEOTIDE SEQUENCE [LARGE SCALE GENOMIC DNA]</scope>
    <source>
        <strain evidence="4 5">MER 54</strain>
    </source>
</reference>
<feature type="chain" id="PRO_5018768929" description="SLH domain-containing protein" evidence="2">
    <location>
        <begin position="31"/>
        <end position="486"/>
    </location>
</feature>
<dbReference type="Pfam" id="PF00395">
    <property type="entry name" value="SLH"/>
    <property type="match status" value="2"/>
</dbReference>
<proteinExistence type="predicted"/>
<protein>
    <recommendedName>
        <fullName evidence="3">SLH domain-containing protein</fullName>
    </recommendedName>
</protein>
<evidence type="ECO:0000256" key="1">
    <source>
        <dbReference type="SAM" id="MobiDB-lite"/>
    </source>
</evidence>
<evidence type="ECO:0000256" key="2">
    <source>
        <dbReference type="SAM" id="SignalP"/>
    </source>
</evidence>
<gene>
    <name evidence="4" type="ORF">EJQ19_17250</name>
</gene>
<dbReference type="InterPro" id="IPR001119">
    <property type="entry name" value="SLH_dom"/>
</dbReference>
<sequence length="486" mass="49341">MMKTLKLPLTHTATALSLLASLMLVQPAAAATAKTSADFTDLGNVSADLKAKLDAMIGGGIFDGVSSDTFGIQQKMTRAQFAKVATKVFEIPVDLTVAASSFTDVRADDSANGWAIPYIEAAKKAGLIDGMTDTTFAPGDSVTTAQLDTILLKGLGKKVVTTGSPWYADAVSQATTLGIHPTGKGGDAQATREDLVVSAYGAQQAYQEATPPSTGNGNGTGTNPGTGNSNGSNPGTGNGTGTNPGTGSSTSGNVSIVGSYTLASVIDSGLTDNASGAISKADAENPAISKFAKEIEIKATTNGGDTVAIPGVVQSVFSSDPNVAKVGLSADHHAYVLGNKPGTADVSVMVQIGSGDAKQLHVTVTVTSDPVKAAALKAGETSITKAMTPVDGNYTASFDAYSAMDLTITDNYGIKYEKTDAANYNFALGTLFIVNDIQGDAALGAVGTVTADEHGTVNVSGNVKYFELTAVSASGQKVTSYVTMTR</sequence>
<comment type="caution">
    <text evidence="4">The sequence shown here is derived from an EMBL/GenBank/DDBJ whole genome shotgun (WGS) entry which is preliminary data.</text>
</comment>
<feature type="domain" description="SLH" evidence="3">
    <location>
        <begin position="99"/>
        <end position="165"/>
    </location>
</feature>
<feature type="signal peptide" evidence="2">
    <location>
        <begin position="1"/>
        <end position="30"/>
    </location>
</feature>
<name>A0A3S0C8P3_9BACL</name>
<accession>A0A3S0C8P3</accession>
<feature type="region of interest" description="Disordered" evidence="1">
    <location>
        <begin position="207"/>
        <end position="250"/>
    </location>
</feature>
<evidence type="ECO:0000259" key="3">
    <source>
        <dbReference type="PROSITE" id="PS51272"/>
    </source>
</evidence>
<feature type="compositionally biased region" description="Gly residues" evidence="1">
    <location>
        <begin position="234"/>
        <end position="244"/>
    </location>
</feature>
<dbReference type="PROSITE" id="PS51272">
    <property type="entry name" value="SLH"/>
    <property type="match status" value="1"/>
</dbReference>